<reference evidence="1 2" key="1">
    <citation type="journal article" date="2010" name="Nature">
        <title>Genome sequence of the palaeopolyploid soybean.</title>
        <authorList>
            <person name="Schmutz J."/>
            <person name="Cannon S.B."/>
            <person name="Schlueter J."/>
            <person name="Ma J."/>
            <person name="Mitros T."/>
            <person name="Nelson W."/>
            <person name="Hyten D.L."/>
            <person name="Song Q."/>
            <person name="Thelen J.J."/>
            <person name="Cheng J."/>
            <person name="Xu D."/>
            <person name="Hellsten U."/>
            <person name="May G.D."/>
            <person name="Yu Y."/>
            <person name="Sakurai T."/>
            <person name="Umezawa T."/>
            <person name="Bhattacharyya M.K."/>
            <person name="Sandhu D."/>
            <person name="Valliyodan B."/>
            <person name="Lindquist E."/>
            <person name="Peto M."/>
            <person name="Grant D."/>
            <person name="Shu S."/>
            <person name="Goodstein D."/>
            <person name="Barry K."/>
            <person name="Futrell-Griggs M."/>
            <person name="Abernathy B."/>
            <person name="Du J."/>
            <person name="Tian Z."/>
            <person name="Zhu L."/>
            <person name="Gill N."/>
            <person name="Joshi T."/>
            <person name="Libault M."/>
            <person name="Sethuraman A."/>
            <person name="Zhang X.-C."/>
            <person name="Shinozaki K."/>
            <person name="Nguyen H.T."/>
            <person name="Wing R.A."/>
            <person name="Cregan P."/>
            <person name="Specht J."/>
            <person name="Grimwood J."/>
            <person name="Rokhsar D."/>
            <person name="Stacey G."/>
            <person name="Shoemaker R.C."/>
            <person name="Jackson S.A."/>
        </authorList>
    </citation>
    <scope>NUCLEOTIDE SEQUENCE</scope>
    <source>
        <strain evidence="2">cv. Williams 82</strain>
        <tissue evidence="1">Callus</tissue>
    </source>
</reference>
<dbReference type="EnsemblPlants" id="KRH25718">
    <property type="protein sequence ID" value="KRH25718"/>
    <property type="gene ID" value="GLYMA_12G122600"/>
</dbReference>
<sequence length="158" mass="17467">MLLHADEIVRRSIANSNVFVCHLACHDCPSSTHNTTMALSLPLQNLSAVISPSGNATTPTARPPRGRHWAVHVAALVQMGGYEEGKLERPKWVGETPLSRIVQALISFKPVFSVLKHGSRRALISTAKKNNIPWRQMAKEILESEVYIGSWTTFKTSL</sequence>
<accession>A0A0R0H4W6</accession>
<evidence type="ECO:0000313" key="3">
    <source>
        <dbReference type="Proteomes" id="UP000008827"/>
    </source>
</evidence>
<evidence type="ECO:0000313" key="1">
    <source>
        <dbReference type="EMBL" id="KRH25718.1"/>
    </source>
</evidence>
<dbReference type="InParanoid" id="A0A0R0H4W6"/>
<name>A0A0R0H4W6_SOYBN</name>
<dbReference type="Proteomes" id="UP000008827">
    <property type="component" value="Chromosome 12"/>
</dbReference>
<reference evidence="1" key="3">
    <citation type="submission" date="2018-07" db="EMBL/GenBank/DDBJ databases">
        <title>WGS assembly of Glycine max.</title>
        <authorList>
            <person name="Schmutz J."/>
            <person name="Cannon S."/>
            <person name="Schlueter J."/>
            <person name="Ma J."/>
            <person name="Mitros T."/>
            <person name="Nelson W."/>
            <person name="Hyten D."/>
            <person name="Song Q."/>
            <person name="Thelen J."/>
            <person name="Cheng J."/>
            <person name="Xu D."/>
            <person name="Hellsten U."/>
            <person name="May G."/>
            <person name="Yu Y."/>
            <person name="Sakurai T."/>
            <person name="Umezawa T."/>
            <person name="Bhattacharyya M."/>
            <person name="Sandhu D."/>
            <person name="Valliyodan B."/>
            <person name="Lindquist E."/>
            <person name="Peto M."/>
            <person name="Grant D."/>
            <person name="Shu S."/>
            <person name="Goodstein D."/>
            <person name="Barry K."/>
            <person name="Futrell-Griggs M."/>
            <person name="Abernathy B."/>
            <person name="Du J."/>
            <person name="Tian Z."/>
            <person name="Zhu L."/>
            <person name="Gill N."/>
            <person name="Joshi T."/>
            <person name="Libault M."/>
            <person name="Sethuraman A."/>
            <person name="Zhang X."/>
            <person name="Shinozaki K."/>
            <person name="Nguyen H."/>
            <person name="Wing R."/>
            <person name="Cregan P."/>
            <person name="Specht J."/>
            <person name="Grimwood J."/>
            <person name="Rokhsar D."/>
            <person name="Stacey G."/>
            <person name="Shoemaker R."/>
            <person name="Jackson S."/>
        </authorList>
    </citation>
    <scope>NUCLEOTIDE SEQUENCE</scope>
    <source>
        <tissue evidence="1">Callus</tissue>
    </source>
</reference>
<dbReference type="STRING" id="3847.A0A0R0H4W6"/>
<dbReference type="AlphaFoldDB" id="A0A0R0H4W6"/>
<organism evidence="1">
    <name type="scientific">Glycine max</name>
    <name type="common">Soybean</name>
    <name type="synonym">Glycine hispida</name>
    <dbReference type="NCBI Taxonomy" id="3847"/>
    <lineage>
        <taxon>Eukaryota</taxon>
        <taxon>Viridiplantae</taxon>
        <taxon>Streptophyta</taxon>
        <taxon>Embryophyta</taxon>
        <taxon>Tracheophyta</taxon>
        <taxon>Spermatophyta</taxon>
        <taxon>Magnoliopsida</taxon>
        <taxon>eudicotyledons</taxon>
        <taxon>Gunneridae</taxon>
        <taxon>Pentapetalae</taxon>
        <taxon>rosids</taxon>
        <taxon>fabids</taxon>
        <taxon>Fabales</taxon>
        <taxon>Fabaceae</taxon>
        <taxon>Papilionoideae</taxon>
        <taxon>50 kb inversion clade</taxon>
        <taxon>NPAAA clade</taxon>
        <taxon>indigoferoid/millettioid clade</taxon>
        <taxon>Phaseoleae</taxon>
        <taxon>Glycine</taxon>
        <taxon>Glycine subgen. Soja</taxon>
    </lineage>
</organism>
<evidence type="ECO:0000313" key="2">
    <source>
        <dbReference type="EnsemblPlants" id="KRH25718"/>
    </source>
</evidence>
<dbReference type="Gramene" id="KRH25718">
    <property type="protein sequence ID" value="KRH25718"/>
    <property type="gene ID" value="GLYMA_12G122600"/>
</dbReference>
<gene>
    <name evidence="1" type="ORF">GLYMA_12G122600</name>
</gene>
<proteinExistence type="predicted"/>
<dbReference type="EMBL" id="CM000845">
    <property type="protein sequence ID" value="KRH25718.1"/>
    <property type="molecule type" value="Genomic_DNA"/>
</dbReference>
<reference evidence="2" key="2">
    <citation type="submission" date="2018-02" db="UniProtKB">
        <authorList>
            <consortium name="EnsemblPlants"/>
        </authorList>
    </citation>
    <scope>IDENTIFICATION</scope>
    <source>
        <strain evidence="2">Williams 82</strain>
    </source>
</reference>
<keyword evidence="3" id="KW-1185">Reference proteome</keyword>
<protein>
    <submittedName>
        <fullName evidence="1 2">Uncharacterized protein</fullName>
    </submittedName>
</protein>